<dbReference type="EMBL" id="JAGSOT010000057">
    <property type="protein sequence ID" value="MBR7797503.1"/>
    <property type="molecule type" value="Genomic_DNA"/>
</dbReference>
<organism evidence="1 2">
    <name type="scientific">Virgibacillus salarius</name>
    <dbReference type="NCBI Taxonomy" id="447199"/>
    <lineage>
        <taxon>Bacteria</taxon>
        <taxon>Bacillati</taxon>
        <taxon>Bacillota</taxon>
        <taxon>Bacilli</taxon>
        <taxon>Bacillales</taxon>
        <taxon>Bacillaceae</taxon>
        <taxon>Virgibacillus</taxon>
    </lineage>
</organism>
<dbReference type="AlphaFoldDB" id="A0A941E0G2"/>
<keyword evidence="2" id="KW-1185">Reference proteome</keyword>
<name>A0A941E0G2_9BACI</name>
<comment type="caution">
    <text evidence="1">The sequence shown here is derived from an EMBL/GenBank/DDBJ whole genome shotgun (WGS) entry which is preliminary data.</text>
</comment>
<dbReference type="Proteomes" id="UP000675284">
    <property type="component" value="Unassembled WGS sequence"/>
</dbReference>
<protein>
    <submittedName>
        <fullName evidence="1">Uncharacterized protein</fullName>
    </submittedName>
</protein>
<proteinExistence type="predicted"/>
<dbReference type="InterPro" id="IPR043857">
    <property type="entry name" value="DUF5819"/>
</dbReference>
<gene>
    <name evidence="1" type="ORF">KCX74_15845</name>
</gene>
<dbReference type="Pfam" id="PF19136">
    <property type="entry name" value="DUF5819"/>
    <property type="match status" value="1"/>
</dbReference>
<accession>A0A941E0G2</accession>
<sequence>MKKIIIIFSIILFSIHFLFTAIYLAPFNPVKAKFGFIINGYMEPLFSQNWRLFAPNPASTNNQFLVRAELANGETTEWINLTSFMIEKNYKNRFTPYNRLVRIQRGAFTALHQKDDITMKLSEKVEEKKLNKEDFDYILDNEMIKEQREDGIDILNRYAQSYVSSLYPGEDIARTQLIVRQTEATPYSEQSNPTFKNKTNIHEFEWREFEKVSPVF</sequence>
<reference evidence="1" key="1">
    <citation type="submission" date="2021-04" db="EMBL/GenBank/DDBJ databases">
        <title>Isolation and polyphasic classification of algal microorganism.</title>
        <authorList>
            <person name="Wang S."/>
        </authorList>
    </citation>
    <scope>NUCLEOTIDE SEQUENCE</scope>
    <source>
        <strain evidence="1">720a</strain>
    </source>
</reference>
<dbReference type="RefSeq" id="WP_166530763.1">
    <property type="nucleotide sequence ID" value="NZ_BAAACY010000110.1"/>
</dbReference>
<evidence type="ECO:0000313" key="2">
    <source>
        <dbReference type="Proteomes" id="UP000675284"/>
    </source>
</evidence>
<evidence type="ECO:0000313" key="1">
    <source>
        <dbReference type="EMBL" id="MBR7797503.1"/>
    </source>
</evidence>